<dbReference type="STRING" id="1513793.SAMN06296036_1207"/>
<dbReference type="PANTHER" id="PTHR43395:SF8">
    <property type="entry name" value="HISTIDINE KINASE"/>
    <property type="match status" value="1"/>
</dbReference>
<feature type="transmembrane region" description="Helical" evidence="7">
    <location>
        <begin position="198"/>
        <end position="217"/>
    </location>
</feature>
<dbReference type="OrthoDB" id="9813903at2"/>
<evidence type="ECO:0000256" key="7">
    <source>
        <dbReference type="SAM" id="Phobius"/>
    </source>
</evidence>
<dbReference type="Proteomes" id="UP000192907">
    <property type="component" value="Unassembled WGS sequence"/>
</dbReference>
<dbReference type="InterPro" id="IPR036641">
    <property type="entry name" value="HPT_dom_sf"/>
</dbReference>
<dbReference type="GO" id="GO:0000155">
    <property type="term" value="F:phosphorelay sensor kinase activity"/>
    <property type="evidence" value="ECO:0007669"/>
    <property type="project" value="UniProtKB-ARBA"/>
</dbReference>
<dbReference type="Pfam" id="PF07695">
    <property type="entry name" value="7TMR-DISM_7TM"/>
    <property type="match status" value="1"/>
</dbReference>
<keyword evidence="3 6" id="KW-0597">Phosphoprotein</keyword>
<dbReference type="SMART" id="SM00387">
    <property type="entry name" value="HATPase_c"/>
    <property type="match status" value="1"/>
</dbReference>
<feature type="transmembrane region" description="Helical" evidence="7">
    <location>
        <begin position="318"/>
        <end position="335"/>
    </location>
</feature>
<dbReference type="SUPFAM" id="SSF55874">
    <property type="entry name" value="ATPase domain of HSP90 chaperone/DNA topoisomerase II/histidine kinase"/>
    <property type="match status" value="1"/>
</dbReference>
<dbReference type="PRINTS" id="PR00344">
    <property type="entry name" value="BCTRLSENSOR"/>
</dbReference>
<accession>A0A1Y6CEL7</accession>
<dbReference type="PANTHER" id="PTHR43395">
    <property type="entry name" value="SENSOR HISTIDINE KINASE CHEA"/>
    <property type="match status" value="1"/>
</dbReference>
<name>A0A1Y6CEL7_9BACT</name>
<protein>
    <recommendedName>
        <fullName evidence="2">histidine kinase</fullName>
        <ecNumber evidence="2">2.7.13.3</ecNumber>
    </recommendedName>
</protein>
<dbReference type="Pfam" id="PF02518">
    <property type="entry name" value="HATPase_c"/>
    <property type="match status" value="1"/>
</dbReference>
<evidence type="ECO:0000256" key="5">
    <source>
        <dbReference type="ARBA" id="ARBA00022777"/>
    </source>
</evidence>
<feature type="domain" description="HPt" evidence="9">
    <location>
        <begin position="555"/>
        <end position="650"/>
    </location>
</feature>
<feature type="transmembrane region" description="Helical" evidence="7">
    <location>
        <begin position="289"/>
        <end position="312"/>
    </location>
</feature>
<evidence type="ECO:0000256" key="6">
    <source>
        <dbReference type="PROSITE-ProRule" id="PRU00110"/>
    </source>
</evidence>
<evidence type="ECO:0000313" key="11">
    <source>
        <dbReference type="Proteomes" id="UP000192907"/>
    </source>
</evidence>
<evidence type="ECO:0000259" key="8">
    <source>
        <dbReference type="PROSITE" id="PS50109"/>
    </source>
</evidence>
<dbReference type="PROSITE" id="PS50109">
    <property type="entry name" value="HIS_KIN"/>
    <property type="match status" value="1"/>
</dbReference>
<feature type="transmembrane region" description="Helical" evidence="7">
    <location>
        <begin position="257"/>
        <end position="277"/>
    </location>
</feature>
<dbReference type="InterPro" id="IPR008207">
    <property type="entry name" value="Sig_transdc_His_kin_Hpt_dom"/>
</dbReference>
<dbReference type="InterPro" id="IPR051315">
    <property type="entry name" value="Bact_Chemotaxis_CheA"/>
</dbReference>
<dbReference type="FunFam" id="3.30.565.10:FF:000016">
    <property type="entry name" value="Chemotaxis protein CheA, putative"/>
    <property type="match status" value="1"/>
</dbReference>
<proteinExistence type="predicted"/>
<evidence type="ECO:0000256" key="3">
    <source>
        <dbReference type="ARBA" id="ARBA00022553"/>
    </source>
</evidence>
<dbReference type="EC" id="2.7.13.3" evidence="2"/>
<keyword evidence="4" id="KW-0808">Transferase</keyword>
<reference evidence="11" key="1">
    <citation type="submission" date="2017-04" db="EMBL/GenBank/DDBJ databases">
        <authorList>
            <person name="Varghese N."/>
            <person name="Submissions S."/>
        </authorList>
    </citation>
    <scope>NUCLEOTIDE SEQUENCE [LARGE SCALE GENOMIC DNA]</scope>
    <source>
        <strain evidence="11">RKEM611</strain>
    </source>
</reference>
<dbReference type="InterPro" id="IPR004358">
    <property type="entry name" value="Sig_transdc_His_kin-like_C"/>
</dbReference>
<dbReference type="EMBL" id="FWZT01000020">
    <property type="protein sequence ID" value="SMF59493.1"/>
    <property type="molecule type" value="Genomic_DNA"/>
</dbReference>
<dbReference type="InterPro" id="IPR036890">
    <property type="entry name" value="HATPase_C_sf"/>
</dbReference>
<feature type="modified residue" description="Phosphohistidine" evidence="6">
    <location>
        <position position="597"/>
    </location>
</feature>
<keyword evidence="7" id="KW-0472">Membrane</keyword>
<dbReference type="InterPro" id="IPR005467">
    <property type="entry name" value="His_kinase_dom"/>
</dbReference>
<keyword evidence="7" id="KW-0812">Transmembrane</keyword>
<dbReference type="Gene3D" id="3.30.565.10">
    <property type="entry name" value="Histidine kinase-like ATPase, C-terminal domain"/>
    <property type="match status" value="1"/>
</dbReference>
<feature type="domain" description="Histidine kinase" evidence="8">
    <location>
        <begin position="610"/>
        <end position="879"/>
    </location>
</feature>
<dbReference type="InterPro" id="IPR011623">
    <property type="entry name" value="7TMR_DISM_rcpt_extracell_dom1"/>
</dbReference>
<dbReference type="PROSITE" id="PS50894">
    <property type="entry name" value="HPT"/>
    <property type="match status" value="1"/>
</dbReference>
<sequence length="886" mass="99752">MIRITGIILGIFLCGFEAYAFRHGPSSAGMQNAAEELQKVRVINESWQAYWGDFYEPQDLRSLETRKPDGWVKLDNLNPASAPSNPEGLRHGTFRTQLAVDPKAGPYGVYIPVLRGASKVWINDKLYISEGVPGSSADAETPKMKVNVIKIAPESSILDIVVHHSSYNFFLMGNYMPMKYGPYDKIDEWRDGAILRDVFVLSSVLIMAFYHFALYLLRTQRKEPLFFGIFCMALMVITSVRGEGTLLFHFFENPNTILFYRFDFIAFPVAVGVMFYYCRLLYPEQIWAWLVKTILSFSAIFFAVVAFAPTYYAELALMPYQLSAVLGGFTLLFLLGKAVRKKEEGSLLFCLGFAAILVGSINDILSIQGVIDTIVISHMSLFTFILLQSILLSKRFSKAFAMLEVARAEIRELNAGLEKKVEDRTKTIRMILDHVQSGFLLVDQTLSIQPGFTKSCSVILGQDVKAGTNFLSLFDINDRDRVNMQMSMEQVFDDIFPEEVSIGQIKNRQPIGDRQILLQMAVIRDENDQVKWLLITVNDATHTVKMEKEAKLSQTLLKILQSQVNFKSLLRESLRDLEQAKNLVDQEGQKDIRILLHTLKGNFAAYGLDDIAHQIHKMEDSPTLTADHLDELIASIHQFLEAHSDILHIDPGSLDEKVYRLFDNDFSTLQEQLEANGASQALLNLCSSWIDKAKKVSFSDLVGPINKNTLRIAKQVGKDIEFVMEGGEEPIDPERLQYVVHSLIHLIRNSIDHGIEEAYERGDKSETGHIRIKVWRESNRFHIDVGDDGRGIDPEIIKKVAMSKDLINEEQAAEMSREDILKLIFRPGFSTRDEVSALSGRGVGMSALEEAVLELGGKINIETEKGAGTTFHISVPEETGAMEMAA</sequence>
<evidence type="ECO:0000256" key="2">
    <source>
        <dbReference type="ARBA" id="ARBA00012438"/>
    </source>
</evidence>
<dbReference type="SUPFAM" id="SSF47226">
    <property type="entry name" value="Histidine-containing phosphotransfer domain, HPT domain"/>
    <property type="match status" value="1"/>
</dbReference>
<dbReference type="Gene3D" id="1.20.120.160">
    <property type="entry name" value="HPT domain"/>
    <property type="match status" value="1"/>
</dbReference>
<dbReference type="CDD" id="cd00088">
    <property type="entry name" value="HPT"/>
    <property type="match status" value="1"/>
</dbReference>
<keyword evidence="11" id="KW-1185">Reference proteome</keyword>
<evidence type="ECO:0000256" key="4">
    <source>
        <dbReference type="ARBA" id="ARBA00022679"/>
    </source>
</evidence>
<dbReference type="InterPro" id="IPR003594">
    <property type="entry name" value="HATPase_dom"/>
</dbReference>
<dbReference type="Pfam" id="PF01627">
    <property type="entry name" value="Hpt"/>
    <property type="match status" value="1"/>
</dbReference>
<dbReference type="AlphaFoldDB" id="A0A1Y6CEL7"/>
<keyword evidence="5" id="KW-0418">Kinase</keyword>
<organism evidence="10 11">
    <name type="scientific">Pseudobacteriovorax antillogorgiicola</name>
    <dbReference type="NCBI Taxonomy" id="1513793"/>
    <lineage>
        <taxon>Bacteria</taxon>
        <taxon>Pseudomonadati</taxon>
        <taxon>Bdellovibrionota</taxon>
        <taxon>Oligoflexia</taxon>
        <taxon>Oligoflexales</taxon>
        <taxon>Pseudobacteriovoracaceae</taxon>
        <taxon>Pseudobacteriovorax</taxon>
    </lineage>
</organism>
<comment type="catalytic activity">
    <reaction evidence="1">
        <text>ATP + protein L-histidine = ADP + protein N-phospho-L-histidine.</text>
        <dbReference type="EC" id="2.7.13.3"/>
    </reaction>
</comment>
<evidence type="ECO:0000313" key="10">
    <source>
        <dbReference type="EMBL" id="SMF59493.1"/>
    </source>
</evidence>
<feature type="transmembrane region" description="Helical" evidence="7">
    <location>
        <begin position="224"/>
        <end position="251"/>
    </location>
</feature>
<evidence type="ECO:0000256" key="1">
    <source>
        <dbReference type="ARBA" id="ARBA00000085"/>
    </source>
</evidence>
<keyword evidence="7" id="KW-1133">Transmembrane helix</keyword>
<gene>
    <name evidence="10" type="ORF">SAMN06296036_1207</name>
</gene>
<evidence type="ECO:0000259" key="9">
    <source>
        <dbReference type="PROSITE" id="PS50894"/>
    </source>
</evidence>
<dbReference type="RefSeq" id="WP_132322987.1">
    <property type="nucleotide sequence ID" value="NZ_FWZT01000020.1"/>
</dbReference>
<feature type="transmembrane region" description="Helical" evidence="7">
    <location>
        <begin position="347"/>
        <end position="367"/>
    </location>
</feature>